<keyword evidence="2" id="KW-1185">Reference proteome</keyword>
<dbReference type="AlphaFoldDB" id="A0AAW1U5A7"/>
<comment type="caution">
    <text evidence="1">The sequence shown here is derived from an EMBL/GenBank/DDBJ whole genome shotgun (WGS) entry which is preliminary data.</text>
</comment>
<evidence type="ECO:0000313" key="1">
    <source>
        <dbReference type="EMBL" id="KAK9876120.1"/>
    </source>
</evidence>
<protein>
    <submittedName>
        <fullName evidence="1">Uncharacterized protein</fullName>
    </submittedName>
</protein>
<proteinExistence type="predicted"/>
<sequence length="145" mass="16808">MELNSDEKLIQYLELFERRMVSKFPKLEDNLYKKFDNVKVEQLLPKAISYCDIVKTPKLLGSNSHRESFSVTYNKIFDDQVILMEDIINFDKYTSGSVEKEEFHQTNETVSPETGAKSVTRLHQNKPSPLAMNSKSDKNRMLVAL</sequence>
<organism evidence="1 2">
    <name type="scientific">Henosepilachna vigintioctopunctata</name>
    <dbReference type="NCBI Taxonomy" id="420089"/>
    <lineage>
        <taxon>Eukaryota</taxon>
        <taxon>Metazoa</taxon>
        <taxon>Ecdysozoa</taxon>
        <taxon>Arthropoda</taxon>
        <taxon>Hexapoda</taxon>
        <taxon>Insecta</taxon>
        <taxon>Pterygota</taxon>
        <taxon>Neoptera</taxon>
        <taxon>Endopterygota</taxon>
        <taxon>Coleoptera</taxon>
        <taxon>Polyphaga</taxon>
        <taxon>Cucujiformia</taxon>
        <taxon>Coccinelloidea</taxon>
        <taxon>Coccinellidae</taxon>
        <taxon>Epilachninae</taxon>
        <taxon>Epilachnini</taxon>
        <taxon>Henosepilachna</taxon>
    </lineage>
</organism>
<dbReference type="Proteomes" id="UP001431783">
    <property type="component" value="Unassembled WGS sequence"/>
</dbReference>
<name>A0AAW1U5A7_9CUCU</name>
<gene>
    <name evidence="1" type="ORF">WA026_011237</name>
</gene>
<dbReference type="EMBL" id="JARQZJ010000035">
    <property type="protein sequence ID" value="KAK9876120.1"/>
    <property type="molecule type" value="Genomic_DNA"/>
</dbReference>
<reference evidence="1 2" key="1">
    <citation type="submission" date="2023-03" db="EMBL/GenBank/DDBJ databases">
        <title>Genome insight into feeding habits of ladybird beetles.</title>
        <authorList>
            <person name="Li H.-S."/>
            <person name="Huang Y.-H."/>
            <person name="Pang H."/>
        </authorList>
    </citation>
    <scope>NUCLEOTIDE SEQUENCE [LARGE SCALE GENOMIC DNA]</scope>
    <source>
        <strain evidence="1">SYSU_2023b</strain>
        <tissue evidence="1">Whole body</tissue>
    </source>
</reference>
<evidence type="ECO:0000313" key="2">
    <source>
        <dbReference type="Proteomes" id="UP001431783"/>
    </source>
</evidence>
<accession>A0AAW1U5A7</accession>